<dbReference type="PROSITE" id="PS51257">
    <property type="entry name" value="PROKAR_LIPOPROTEIN"/>
    <property type="match status" value="1"/>
</dbReference>
<proteinExistence type="predicted"/>
<keyword evidence="3" id="KW-1185">Reference proteome</keyword>
<dbReference type="InParanoid" id="A0A078B7S1"/>
<dbReference type="AlphaFoldDB" id="A0A078B7S1"/>
<keyword evidence="1" id="KW-0732">Signal</keyword>
<evidence type="ECO:0000313" key="2">
    <source>
        <dbReference type="EMBL" id="CDW90429.1"/>
    </source>
</evidence>
<protein>
    <submittedName>
        <fullName evidence="2">Uncharacterized protein</fullName>
    </submittedName>
</protein>
<accession>A0A078B7S1</accession>
<evidence type="ECO:0000313" key="3">
    <source>
        <dbReference type="Proteomes" id="UP000039865"/>
    </source>
</evidence>
<feature type="signal peptide" evidence="1">
    <location>
        <begin position="1"/>
        <end position="19"/>
    </location>
</feature>
<feature type="chain" id="PRO_5001729914" evidence="1">
    <location>
        <begin position="20"/>
        <end position="361"/>
    </location>
</feature>
<name>A0A078B7S1_STYLE</name>
<dbReference type="Proteomes" id="UP000039865">
    <property type="component" value="Unassembled WGS sequence"/>
</dbReference>
<evidence type="ECO:0000256" key="1">
    <source>
        <dbReference type="SAM" id="SignalP"/>
    </source>
</evidence>
<dbReference type="EMBL" id="CCKQ01018458">
    <property type="protein sequence ID" value="CDW90429.1"/>
    <property type="molecule type" value="Genomic_DNA"/>
</dbReference>
<gene>
    <name evidence="2" type="primary">Contig11552.g12358</name>
    <name evidence="2" type="ORF">STYLEM_19572</name>
</gene>
<reference evidence="2 3" key="1">
    <citation type="submission" date="2014-06" db="EMBL/GenBank/DDBJ databases">
        <authorList>
            <person name="Swart Estienne"/>
        </authorList>
    </citation>
    <scope>NUCLEOTIDE SEQUENCE [LARGE SCALE GENOMIC DNA]</scope>
    <source>
        <strain evidence="2 3">130c</strain>
    </source>
</reference>
<sequence length="361" mass="40824">MKLILSLGTLSLLFSGCKLYHYRLEKYLIQLHGVHELEHCQCLGNFLSFVDHLDISELHSAALGQKEAVLTFDTGTTFIGTRAEKVQTITRTSIATMENEVANSKEGQTGPPFDKGPPSRRQHDYFFRVLALDSFAFLQLEDIWISLSIKLLERAKSQVRVIYFLSMTQAPQEQQKTRVSQRIQVDSSLSTVVLPCSQQYSLYHGPVIASEMHYMSNTKKDRADTTLDVFISHLDGGYHYNQQATYLKSKQSCCKLEACTPYFFFLLDQEGTNKVTLLHFECFVVVFVEELTFNVPLGGSVVSWQGSAVWYFLARNQFYAPMIILACGNLDSPLMHGASILNSSLTSFSQVLQRLIIILII</sequence>
<organism evidence="2 3">
    <name type="scientific">Stylonychia lemnae</name>
    <name type="common">Ciliate</name>
    <dbReference type="NCBI Taxonomy" id="5949"/>
    <lineage>
        <taxon>Eukaryota</taxon>
        <taxon>Sar</taxon>
        <taxon>Alveolata</taxon>
        <taxon>Ciliophora</taxon>
        <taxon>Intramacronucleata</taxon>
        <taxon>Spirotrichea</taxon>
        <taxon>Stichotrichia</taxon>
        <taxon>Sporadotrichida</taxon>
        <taxon>Oxytrichidae</taxon>
        <taxon>Stylonychinae</taxon>
        <taxon>Stylonychia</taxon>
    </lineage>
</organism>